<proteinExistence type="predicted"/>
<dbReference type="RefSeq" id="WP_020756266.1">
    <property type="nucleotide sequence ID" value="NZ_CP061470.1"/>
</dbReference>
<evidence type="ECO:0000313" key="1">
    <source>
        <dbReference type="EMBL" id="QNU17278.1"/>
    </source>
</evidence>
<accession>A0A7H1RSN9</accession>
<dbReference type="KEGG" id="gza:IC807_12735"/>
<protein>
    <submittedName>
        <fullName evidence="1">Uncharacterized protein</fullName>
    </submittedName>
</protein>
<name>A0A7H1RSN9_9BACL</name>
<sequence>MAKKMLGKGYDIDAIHALTGLPFKKIERMKEQTFLRNPIFPLSSTPNRAKTPGDRRQCSFASKSYNHQVRILLTEYLKRDTLETAERGKA</sequence>
<reference evidence="1 2" key="1">
    <citation type="submission" date="2020-09" db="EMBL/GenBank/DDBJ databases">
        <title>Complete Geobacillus genomes through the use of hybrid genome assembly.</title>
        <authorList>
            <person name="Vera D.L."/>
            <person name="Venkateswaran K."/>
            <person name="Singh N.K."/>
            <person name="Landry K."/>
        </authorList>
    </citation>
    <scope>NUCLEOTIDE SEQUENCE [LARGE SCALE GENOMIC DNA]</scope>
    <source>
        <strain evidence="1 2">SURF-189</strain>
    </source>
</reference>
<keyword evidence="2" id="KW-1185">Reference proteome</keyword>
<dbReference type="EMBL" id="CP061470">
    <property type="protein sequence ID" value="QNU17278.1"/>
    <property type="molecule type" value="Genomic_DNA"/>
</dbReference>
<gene>
    <name evidence="1" type="ORF">IC807_12735</name>
</gene>
<dbReference type="Proteomes" id="UP000516388">
    <property type="component" value="Chromosome"/>
</dbReference>
<evidence type="ECO:0000313" key="2">
    <source>
        <dbReference type="Proteomes" id="UP000516388"/>
    </source>
</evidence>
<dbReference type="AlphaFoldDB" id="A0A7H1RSN9"/>
<organism evidence="1 2">
    <name type="scientific">Geobacillus zalihae</name>
    <dbReference type="NCBI Taxonomy" id="213419"/>
    <lineage>
        <taxon>Bacteria</taxon>
        <taxon>Bacillati</taxon>
        <taxon>Bacillota</taxon>
        <taxon>Bacilli</taxon>
        <taxon>Bacillales</taxon>
        <taxon>Anoxybacillaceae</taxon>
        <taxon>Geobacillus</taxon>
    </lineage>
</organism>